<sequence>MVFFFVKLFLAASDAELRQVTSAISCSFHQTGARPEGATGHHPSRQASPSEANVSSSHSSGVMEQLMEEMDQVFHDVLQGEDESRAGAGLTSTPLRSHSSDVRFTVGEDVPGSHRGGYYLLLGRKPTDRPSFVAGLDNTEPTDDNRPLFDGINVPL</sequence>
<proteinExistence type="predicted"/>
<feature type="region of interest" description="Disordered" evidence="1">
    <location>
        <begin position="136"/>
        <end position="156"/>
    </location>
</feature>
<evidence type="ECO:0000256" key="1">
    <source>
        <dbReference type="SAM" id="MobiDB-lite"/>
    </source>
</evidence>
<evidence type="ECO:0000313" key="4">
    <source>
        <dbReference type="Proteomes" id="UP001208570"/>
    </source>
</evidence>
<keyword evidence="4" id="KW-1185">Reference proteome</keyword>
<dbReference type="EMBL" id="JAODUP010000427">
    <property type="protein sequence ID" value="KAK2149994.1"/>
    <property type="molecule type" value="Genomic_DNA"/>
</dbReference>
<dbReference type="AlphaFoldDB" id="A0AAD9N0R5"/>
<feature type="region of interest" description="Disordered" evidence="1">
    <location>
        <begin position="32"/>
        <end position="66"/>
    </location>
</feature>
<protein>
    <submittedName>
        <fullName evidence="3">Uncharacterized protein</fullName>
    </submittedName>
</protein>
<dbReference type="Proteomes" id="UP001208570">
    <property type="component" value="Unassembled WGS sequence"/>
</dbReference>
<feature type="compositionally biased region" description="Polar residues" evidence="1">
    <location>
        <begin position="45"/>
        <end position="62"/>
    </location>
</feature>
<feature type="signal peptide" evidence="2">
    <location>
        <begin position="1"/>
        <end position="15"/>
    </location>
</feature>
<comment type="caution">
    <text evidence="3">The sequence shown here is derived from an EMBL/GenBank/DDBJ whole genome shotgun (WGS) entry which is preliminary data.</text>
</comment>
<accession>A0AAD9N0R5</accession>
<name>A0AAD9N0R5_9ANNE</name>
<organism evidence="3 4">
    <name type="scientific">Paralvinella palmiformis</name>
    <dbReference type="NCBI Taxonomy" id="53620"/>
    <lineage>
        <taxon>Eukaryota</taxon>
        <taxon>Metazoa</taxon>
        <taxon>Spiralia</taxon>
        <taxon>Lophotrochozoa</taxon>
        <taxon>Annelida</taxon>
        <taxon>Polychaeta</taxon>
        <taxon>Sedentaria</taxon>
        <taxon>Canalipalpata</taxon>
        <taxon>Terebellida</taxon>
        <taxon>Terebelliformia</taxon>
        <taxon>Alvinellidae</taxon>
        <taxon>Paralvinella</taxon>
    </lineage>
</organism>
<evidence type="ECO:0000313" key="3">
    <source>
        <dbReference type="EMBL" id="KAK2149994.1"/>
    </source>
</evidence>
<evidence type="ECO:0000256" key="2">
    <source>
        <dbReference type="SAM" id="SignalP"/>
    </source>
</evidence>
<feature type="chain" id="PRO_5042254033" evidence="2">
    <location>
        <begin position="16"/>
        <end position="156"/>
    </location>
</feature>
<keyword evidence="2" id="KW-0732">Signal</keyword>
<reference evidence="3" key="1">
    <citation type="journal article" date="2023" name="Mol. Biol. Evol.">
        <title>Third-Generation Sequencing Reveals the Adaptive Role of the Epigenome in Three Deep-Sea Polychaetes.</title>
        <authorList>
            <person name="Perez M."/>
            <person name="Aroh O."/>
            <person name="Sun Y."/>
            <person name="Lan Y."/>
            <person name="Juniper S.K."/>
            <person name="Young C.R."/>
            <person name="Angers B."/>
            <person name="Qian P.Y."/>
        </authorList>
    </citation>
    <scope>NUCLEOTIDE SEQUENCE</scope>
    <source>
        <strain evidence="3">P08H-3</strain>
    </source>
</reference>
<gene>
    <name evidence="3" type="ORF">LSH36_427g01026</name>
</gene>